<name>A0ACB6SC86_9PLEO</name>
<evidence type="ECO:0000313" key="2">
    <source>
        <dbReference type="Proteomes" id="UP000799754"/>
    </source>
</evidence>
<keyword evidence="2" id="KW-1185">Reference proteome</keyword>
<evidence type="ECO:0000313" key="1">
    <source>
        <dbReference type="EMBL" id="KAF2630929.1"/>
    </source>
</evidence>
<accession>A0ACB6SC86</accession>
<gene>
    <name evidence="1" type="ORF">BU25DRAFT_220351</name>
</gene>
<dbReference type="Proteomes" id="UP000799754">
    <property type="component" value="Unassembled WGS sequence"/>
</dbReference>
<dbReference type="EMBL" id="MU006705">
    <property type="protein sequence ID" value="KAF2630929.1"/>
    <property type="molecule type" value="Genomic_DNA"/>
</dbReference>
<organism evidence="1 2">
    <name type="scientific">Macroventuria anomochaeta</name>
    <dbReference type="NCBI Taxonomy" id="301207"/>
    <lineage>
        <taxon>Eukaryota</taxon>
        <taxon>Fungi</taxon>
        <taxon>Dikarya</taxon>
        <taxon>Ascomycota</taxon>
        <taxon>Pezizomycotina</taxon>
        <taxon>Dothideomycetes</taxon>
        <taxon>Pleosporomycetidae</taxon>
        <taxon>Pleosporales</taxon>
        <taxon>Pleosporineae</taxon>
        <taxon>Didymellaceae</taxon>
        <taxon>Macroventuria</taxon>
    </lineage>
</organism>
<comment type="caution">
    <text evidence="1">The sequence shown here is derived from an EMBL/GenBank/DDBJ whole genome shotgun (WGS) entry which is preliminary data.</text>
</comment>
<proteinExistence type="predicted"/>
<protein>
    <submittedName>
        <fullName evidence="1">Uncharacterized protein</fullName>
    </submittedName>
</protein>
<sequence>MPHCATCSAHFHGPGHHCALHESAFRRSHIKQYHNYSSDSTYPGDTHFRTSAGTVGTVARRRRHHHDGYNDAYALALYNTNNIDVPAMNTPLAHTLAQSFATLQDSHVIATLTYSVTPTGTQTLTAEANLEREQCPVCYTWFPNHEKLEFHQWKNPVGCEAHGICMRMEDALWHGTKERHERCFVQGCGSVYRREGGWRARVVERHVSRSHY</sequence>
<reference evidence="1" key="1">
    <citation type="journal article" date="2020" name="Stud. Mycol.">
        <title>101 Dothideomycetes genomes: a test case for predicting lifestyles and emergence of pathogens.</title>
        <authorList>
            <person name="Haridas S."/>
            <person name="Albert R."/>
            <person name="Binder M."/>
            <person name="Bloem J."/>
            <person name="Labutti K."/>
            <person name="Salamov A."/>
            <person name="Andreopoulos B."/>
            <person name="Baker S."/>
            <person name="Barry K."/>
            <person name="Bills G."/>
            <person name="Bluhm B."/>
            <person name="Cannon C."/>
            <person name="Castanera R."/>
            <person name="Culley D."/>
            <person name="Daum C."/>
            <person name="Ezra D."/>
            <person name="Gonzalez J."/>
            <person name="Henrissat B."/>
            <person name="Kuo A."/>
            <person name="Liang C."/>
            <person name="Lipzen A."/>
            <person name="Lutzoni F."/>
            <person name="Magnuson J."/>
            <person name="Mondo S."/>
            <person name="Nolan M."/>
            <person name="Ohm R."/>
            <person name="Pangilinan J."/>
            <person name="Park H.-J."/>
            <person name="Ramirez L."/>
            <person name="Alfaro M."/>
            <person name="Sun H."/>
            <person name="Tritt A."/>
            <person name="Yoshinaga Y."/>
            <person name="Zwiers L.-H."/>
            <person name="Turgeon B."/>
            <person name="Goodwin S."/>
            <person name="Spatafora J."/>
            <person name="Crous P."/>
            <person name="Grigoriev I."/>
        </authorList>
    </citation>
    <scope>NUCLEOTIDE SEQUENCE</scope>
    <source>
        <strain evidence="1">CBS 525.71</strain>
    </source>
</reference>